<dbReference type="Pfam" id="PF01399">
    <property type="entry name" value="PCI"/>
    <property type="match status" value="1"/>
</dbReference>
<dbReference type="GO" id="GO:0005737">
    <property type="term" value="C:cytoplasm"/>
    <property type="evidence" value="ECO:0007669"/>
    <property type="project" value="UniProtKB-SubCell"/>
</dbReference>
<dbReference type="PANTHER" id="PTHR10758:SF1">
    <property type="entry name" value="COP9 SIGNALOSOME COMPLEX SUBUNIT 3"/>
    <property type="match status" value="1"/>
</dbReference>
<dbReference type="VEuPathDB" id="VectorBase:LLOJ005215"/>
<dbReference type="EMBL" id="AJWK01016601">
    <property type="status" value="NOT_ANNOTATED_CDS"/>
    <property type="molecule type" value="Genomic_DNA"/>
</dbReference>
<dbReference type="InterPro" id="IPR000717">
    <property type="entry name" value="PCI_dom"/>
</dbReference>
<evidence type="ECO:0000256" key="1">
    <source>
        <dbReference type="ARBA" id="ARBA00004123"/>
    </source>
</evidence>
<comment type="similarity">
    <text evidence="3">Belongs to the CSN3 family.</text>
</comment>
<evidence type="ECO:0000313" key="9">
    <source>
        <dbReference type="EMBL" id="MBC1168781.1"/>
    </source>
</evidence>
<dbReference type="VEuPathDB" id="VectorBase:LLONM1_006864"/>
<dbReference type="FunFam" id="1.10.10.10:FF:000354">
    <property type="entry name" value="COP9 signalosome complex subunit 3"/>
    <property type="match status" value="1"/>
</dbReference>
<dbReference type="GeneID" id="129792947"/>
<dbReference type="GO" id="GO:0000502">
    <property type="term" value="C:proteasome complex"/>
    <property type="evidence" value="ECO:0007669"/>
    <property type="project" value="UniProtKB-KW"/>
</dbReference>
<keyword evidence="5" id="KW-0963">Cytoplasm</keyword>
<proteinExistence type="inferred from homology"/>
<evidence type="ECO:0000256" key="5">
    <source>
        <dbReference type="ARBA" id="ARBA00022490"/>
    </source>
</evidence>
<evidence type="ECO:0000256" key="7">
    <source>
        <dbReference type="ARBA" id="ARBA00023242"/>
    </source>
</evidence>
<reference evidence="9" key="2">
    <citation type="journal article" date="2020" name="BMC">
        <title>Leishmania infection induces a limited differential gene expression in the sand fly midgut.</title>
        <authorList>
            <person name="Coutinho-Abreu I.V."/>
            <person name="Serafim T.D."/>
            <person name="Meneses C."/>
            <person name="Kamhawi S."/>
            <person name="Oliveira F."/>
            <person name="Valenzuela J.G."/>
        </authorList>
    </citation>
    <scope>NUCLEOTIDE SEQUENCE</scope>
    <source>
        <strain evidence="9">Jacobina</strain>
        <tissue evidence="9">Midgut</tissue>
    </source>
</reference>
<dbReference type="InterPro" id="IPR055089">
    <property type="entry name" value="COP9_N"/>
</dbReference>
<keyword evidence="6" id="KW-0736">Signalosome</keyword>
<dbReference type="AlphaFoldDB" id="A0A1B0CKS8"/>
<evidence type="ECO:0000256" key="3">
    <source>
        <dbReference type="ARBA" id="ARBA00007084"/>
    </source>
</evidence>
<evidence type="ECO:0000256" key="2">
    <source>
        <dbReference type="ARBA" id="ARBA00004496"/>
    </source>
</evidence>
<evidence type="ECO:0000259" key="8">
    <source>
        <dbReference type="PROSITE" id="PS50250"/>
    </source>
</evidence>
<dbReference type="OrthoDB" id="29061at2759"/>
<dbReference type="SMART" id="SM00088">
    <property type="entry name" value="PINT"/>
    <property type="match status" value="1"/>
</dbReference>
<evidence type="ECO:0000256" key="4">
    <source>
        <dbReference type="ARBA" id="ARBA00014878"/>
    </source>
</evidence>
<evidence type="ECO:0000313" key="10">
    <source>
        <dbReference type="EnsemblMetazoa" id="LLOJ005215-PA"/>
    </source>
</evidence>
<keyword evidence="7" id="KW-0539">Nucleus</keyword>
<dbReference type="SUPFAM" id="SSF46785">
    <property type="entry name" value="Winged helix' DNA-binding domain"/>
    <property type="match status" value="1"/>
</dbReference>
<accession>A0A1B0CKS8</accession>
<dbReference type="PROSITE" id="PS50250">
    <property type="entry name" value="PCI"/>
    <property type="match status" value="1"/>
</dbReference>
<keyword evidence="9" id="KW-0647">Proteasome</keyword>
<dbReference type="Pfam" id="PF22788">
    <property type="entry name" value="COP9_hel_rpt"/>
    <property type="match status" value="1"/>
</dbReference>
<protein>
    <recommendedName>
        <fullName evidence="4">COP9 signalosome complex subunit 3</fullName>
    </recommendedName>
</protein>
<dbReference type="PANTHER" id="PTHR10758">
    <property type="entry name" value="26S PROTEASOME NON-ATPASE REGULATORY SUBUNIT 3/COP9 SIGNALOSOME COMPLEX SUBUNIT 3"/>
    <property type="match status" value="1"/>
</dbReference>
<dbReference type="CTD" id="1448"/>
<dbReference type="EnsemblMetazoa" id="LLOJ005215-RA">
    <property type="protein sequence ID" value="LLOJ005215-PA"/>
    <property type="gene ID" value="LLOJ005215"/>
</dbReference>
<dbReference type="InterPro" id="IPR036390">
    <property type="entry name" value="WH_DNA-bd_sf"/>
</dbReference>
<sequence length="433" mass="49011">MSAALEHFVNNVRTQSASGNFRELADSCNQTALVLAKNTNYLDNVLETLDFQQHSLGVLYVLVAKFNNLTGTPEEADSIISLVREFISICNGEQIRFSPQTFGELCHLFTDYLVKHQIPCIQGIPILAQAIDKIRLFDTQLTAIHADLCQLSFCAKVFTPVLKFLDTDITAIASTEDSNHDAKYFLLYYYYGGMIYTAVHNYERALYFFEVAVSTPALAMSHIMLESYKKFLLVSLILHGKIMPIPKYSSQVITRFMKPLSHAYHELANAYATASSEETRNIINKYRETYRNDNNLGLVQQVARSLCKKNIQRLTKTFLTLSLADVASRVQLSGPAEAEEYILNMIKSGEIFASINQKDGMVVFKDDPEKYDSPDMFLKVQDDMARVMELNKQIIKMEEEIMLNLLYVKKSIGNQDEDLISGHSKSFVGDPSE</sequence>
<dbReference type="EMBL" id="GITU01000078">
    <property type="protein sequence ID" value="MBC1168781.1"/>
    <property type="molecule type" value="Transcribed_RNA"/>
</dbReference>
<dbReference type="InterPro" id="IPR050756">
    <property type="entry name" value="CSN3"/>
</dbReference>
<organism evidence="10 11">
    <name type="scientific">Lutzomyia longipalpis</name>
    <name type="common">Sand fly</name>
    <dbReference type="NCBI Taxonomy" id="7200"/>
    <lineage>
        <taxon>Eukaryota</taxon>
        <taxon>Metazoa</taxon>
        <taxon>Ecdysozoa</taxon>
        <taxon>Arthropoda</taxon>
        <taxon>Hexapoda</taxon>
        <taxon>Insecta</taxon>
        <taxon>Pterygota</taxon>
        <taxon>Neoptera</taxon>
        <taxon>Endopterygota</taxon>
        <taxon>Diptera</taxon>
        <taxon>Nematocera</taxon>
        <taxon>Psychodoidea</taxon>
        <taxon>Psychodidae</taxon>
        <taxon>Lutzomyia</taxon>
        <taxon>Lutzomyia</taxon>
    </lineage>
</organism>
<evidence type="ECO:0000256" key="6">
    <source>
        <dbReference type="ARBA" id="ARBA00022790"/>
    </source>
</evidence>
<reference evidence="11" key="1">
    <citation type="submission" date="2012-05" db="EMBL/GenBank/DDBJ databases">
        <title>Whole Genome Assembly of Lutzomyia longipalpis.</title>
        <authorList>
            <person name="Richards S."/>
            <person name="Qu C."/>
            <person name="Dillon R."/>
            <person name="Worley K."/>
            <person name="Scherer S."/>
            <person name="Batterton M."/>
            <person name="Taylor A."/>
            <person name="Hawes A."/>
            <person name="Hernandez B."/>
            <person name="Kovar C."/>
            <person name="Mandapat C."/>
            <person name="Pham C."/>
            <person name="Qu C."/>
            <person name="Jing C."/>
            <person name="Bess C."/>
            <person name="Bandaranaike D."/>
            <person name="Ngo D."/>
            <person name="Ongeri F."/>
            <person name="Arias F."/>
            <person name="Lara F."/>
            <person name="Weissenberger G."/>
            <person name="Kamau G."/>
            <person name="Han H."/>
            <person name="Shen H."/>
            <person name="Dinh H."/>
            <person name="Khalil I."/>
            <person name="Jones J."/>
            <person name="Shafer J."/>
            <person name="Jayaseelan J."/>
            <person name="Quiroz J."/>
            <person name="Blankenburg K."/>
            <person name="Nguyen L."/>
            <person name="Jackson L."/>
            <person name="Francisco L."/>
            <person name="Tang L.-Y."/>
            <person name="Pu L.-L."/>
            <person name="Perales L."/>
            <person name="Lorensuhewa L."/>
            <person name="Munidasa M."/>
            <person name="Coyle M."/>
            <person name="Taylor M."/>
            <person name="Puazo M."/>
            <person name="Firestine M."/>
            <person name="Scheel M."/>
            <person name="Javaid M."/>
            <person name="Wang M."/>
            <person name="Li M."/>
            <person name="Tabassum N."/>
            <person name="Saada N."/>
            <person name="Osuji N."/>
            <person name="Aqrawi P."/>
            <person name="Fu Q."/>
            <person name="Thornton R."/>
            <person name="Raj R."/>
            <person name="Goodspeed R."/>
            <person name="Mata R."/>
            <person name="Najjar R."/>
            <person name="Gubbala S."/>
            <person name="Lee S."/>
            <person name="Denson S."/>
            <person name="Patil S."/>
            <person name="Macmil S."/>
            <person name="Qi S."/>
            <person name="Matskevitch T."/>
            <person name="Palculict T."/>
            <person name="Mathew T."/>
            <person name="Vee V."/>
            <person name="Velamala V."/>
            <person name="Korchina V."/>
            <person name="Cai W."/>
            <person name="Liu W."/>
            <person name="Dai W."/>
            <person name="Zou X."/>
            <person name="Zhu Y."/>
            <person name="Zhang Y."/>
            <person name="Wu Y.-Q."/>
            <person name="Xin Y."/>
            <person name="Nazarath L."/>
            <person name="Kovar C."/>
            <person name="Han Y."/>
            <person name="Muzny D."/>
            <person name="Gibbs R."/>
        </authorList>
    </citation>
    <scope>NUCLEOTIDE SEQUENCE [LARGE SCALE GENOMIC DNA]</scope>
    <source>
        <strain evidence="11">Jacobina</strain>
    </source>
</reference>
<reference evidence="10" key="3">
    <citation type="submission" date="2020-05" db="UniProtKB">
        <authorList>
            <consortium name="EnsemblMetazoa"/>
        </authorList>
    </citation>
    <scope>IDENTIFICATION</scope>
    <source>
        <strain evidence="10">Jacobina</strain>
    </source>
</reference>
<dbReference type="FunFam" id="1.25.40.570:FF:000008">
    <property type="entry name" value="COP9 signalosome complex subunit 3"/>
    <property type="match status" value="1"/>
</dbReference>
<name>A0A1B0CKS8_LUTLO</name>
<dbReference type="Gene3D" id="1.25.40.570">
    <property type="match status" value="1"/>
</dbReference>
<dbReference type="RefSeq" id="XP_055688385.1">
    <property type="nucleotide sequence ID" value="XM_055832410.1"/>
</dbReference>
<dbReference type="GO" id="GO:0008180">
    <property type="term" value="C:COP9 signalosome"/>
    <property type="evidence" value="ECO:0007669"/>
    <property type="project" value="UniProtKB-KW"/>
</dbReference>
<comment type="subcellular location">
    <subcellularLocation>
        <location evidence="2">Cytoplasm</location>
    </subcellularLocation>
    <subcellularLocation>
        <location evidence="1">Nucleus</location>
    </subcellularLocation>
</comment>
<dbReference type="GO" id="GO:0006511">
    <property type="term" value="P:ubiquitin-dependent protein catabolic process"/>
    <property type="evidence" value="ECO:0007669"/>
    <property type="project" value="TreeGrafter"/>
</dbReference>
<keyword evidence="11" id="KW-1185">Reference proteome</keyword>
<dbReference type="KEGG" id="lll:129792947"/>
<dbReference type="Proteomes" id="UP000092461">
    <property type="component" value="Unassembled WGS sequence"/>
</dbReference>
<feature type="domain" description="PCI" evidence="8">
    <location>
        <begin position="204"/>
        <end position="369"/>
    </location>
</feature>
<evidence type="ECO:0000313" key="11">
    <source>
        <dbReference type="Proteomes" id="UP000092461"/>
    </source>
</evidence>